<evidence type="ECO:0000259" key="1">
    <source>
        <dbReference type="Pfam" id="PF04149"/>
    </source>
</evidence>
<protein>
    <submittedName>
        <fullName evidence="2">DUF397 domain-containing protein</fullName>
    </submittedName>
</protein>
<dbReference type="InterPro" id="IPR007278">
    <property type="entry name" value="DUF397"/>
</dbReference>
<dbReference type="EMBL" id="JAFLRJ010000300">
    <property type="protein sequence ID" value="MBO0515574.1"/>
    <property type="molecule type" value="Genomic_DNA"/>
</dbReference>
<accession>A0A939FCG6</accession>
<evidence type="ECO:0000313" key="3">
    <source>
        <dbReference type="Proteomes" id="UP000664167"/>
    </source>
</evidence>
<proteinExistence type="predicted"/>
<keyword evidence="3" id="KW-1185">Reference proteome</keyword>
<comment type="caution">
    <text evidence="2">The sequence shown here is derived from an EMBL/GenBank/DDBJ whole genome shotgun (WGS) entry which is preliminary data.</text>
</comment>
<organism evidence="2 3">
    <name type="scientific">Streptomyces beijiangensis</name>
    <dbReference type="NCBI Taxonomy" id="163361"/>
    <lineage>
        <taxon>Bacteria</taxon>
        <taxon>Bacillati</taxon>
        <taxon>Actinomycetota</taxon>
        <taxon>Actinomycetes</taxon>
        <taxon>Kitasatosporales</taxon>
        <taxon>Streptomycetaceae</taxon>
        <taxon>Streptomyces</taxon>
    </lineage>
</organism>
<feature type="domain" description="DUF397" evidence="1">
    <location>
        <begin position="19"/>
        <end position="73"/>
    </location>
</feature>
<dbReference type="AlphaFoldDB" id="A0A939FCG6"/>
<reference evidence="2" key="1">
    <citation type="submission" date="2021-03" db="EMBL/GenBank/DDBJ databases">
        <title>Streptomyces poriferae sp. nov., a novel marine sponge-derived Actinobacteria species with anti-MRSA activity.</title>
        <authorList>
            <person name="Sandoval-Powers M."/>
            <person name="Kralova S."/>
            <person name="Nguyen G.-S."/>
            <person name="Fawwal D."/>
            <person name="Degnes K."/>
            <person name="Klinkenberg G."/>
            <person name="Sletta H."/>
            <person name="Wentzel A."/>
            <person name="Liles M.R."/>
        </authorList>
    </citation>
    <scope>NUCLEOTIDE SEQUENCE</scope>
    <source>
        <strain evidence="2">DSM 41794</strain>
    </source>
</reference>
<dbReference type="RefSeq" id="WP_206966508.1">
    <property type="nucleotide sequence ID" value="NZ_BAAAJJ010000012.1"/>
</dbReference>
<name>A0A939FCG6_9ACTN</name>
<dbReference type="Pfam" id="PF04149">
    <property type="entry name" value="DUF397"/>
    <property type="match status" value="1"/>
</dbReference>
<gene>
    <name evidence="2" type="ORF">J0695_27845</name>
</gene>
<dbReference type="Proteomes" id="UP000664167">
    <property type="component" value="Unassembled WGS sequence"/>
</dbReference>
<evidence type="ECO:0000313" key="2">
    <source>
        <dbReference type="EMBL" id="MBO0515574.1"/>
    </source>
</evidence>
<sequence length="83" mass="9191">MNEAIRATHYRNNHLPNTQWVKSPFSDLDHSKDCVLFAELGDGTVGITDSKDPDAPVLRMKRSEISAWVQGAKAGAFDSFTNL</sequence>